<reference evidence="2" key="1">
    <citation type="submission" date="2019-08" db="EMBL/GenBank/DDBJ databases">
        <authorList>
            <person name="Kucharzyk K."/>
            <person name="Murdoch R.W."/>
            <person name="Higgins S."/>
            <person name="Loffler F."/>
        </authorList>
    </citation>
    <scope>NUCLEOTIDE SEQUENCE</scope>
</reference>
<sequence length="95" mass="10242">MMPFAQDRGGEDQQHREGEQRKAAPETEDAVENRGARRVRPGNRGDECHGSANLVNLGSSIGKSFFNAADGDGEKRQIYGRGAAAARLAGRAERC</sequence>
<accession>A0A644VRR7</accession>
<name>A0A644VRR7_9ZZZZ</name>
<feature type="region of interest" description="Disordered" evidence="1">
    <location>
        <begin position="1"/>
        <end position="51"/>
    </location>
</feature>
<organism evidence="2">
    <name type="scientific">bioreactor metagenome</name>
    <dbReference type="NCBI Taxonomy" id="1076179"/>
    <lineage>
        <taxon>unclassified sequences</taxon>
        <taxon>metagenomes</taxon>
        <taxon>ecological metagenomes</taxon>
    </lineage>
</organism>
<dbReference type="EMBL" id="VSSQ01000410">
    <property type="protein sequence ID" value="MPL93967.1"/>
    <property type="molecule type" value="Genomic_DNA"/>
</dbReference>
<proteinExistence type="predicted"/>
<evidence type="ECO:0000256" key="1">
    <source>
        <dbReference type="SAM" id="MobiDB-lite"/>
    </source>
</evidence>
<comment type="caution">
    <text evidence="2">The sequence shown here is derived from an EMBL/GenBank/DDBJ whole genome shotgun (WGS) entry which is preliminary data.</text>
</comment>
<evidence type="ECO:0000313" key="2">
    <source>
        <dbReference type="EMBL" id="MPL93967.1"/>
    </source>
</evidence>
<protein>
    <submittedName>
        <fullName evidence="2">Uncharacterized protein</fullName>
    </submittedName>
</protein>
<gene>
    <name evidence="2" type="ORF">SDC9_40115</name>
</gene>
<dbReference type="AlphaFoldDB" id="A0A644VRR7"/>
<feature type="compositionally biased region" description="Basic and acidic residues" evidence="1">
    <location>
        <begin position="8"/>
        <end position="35"/>
    </location>
</feature>